<evidence type="ECO:0000313" key="2">
    <source>
        <dbReference type="Proteomes" id="UP000215914"/>
    </source>
</evidence>
<dbReference type="AlphaFoldDB" id="A0A9K3JAU2"/>
<keyword evidence="2" id="KW-1185">Reference proteome</keyword>
<reference evidence="1" key="2">
    <citation type="submission" date="2020-06" db="EMBL/GenBank/DDBJ databases">
        <title>Helianthus annuus Genome sequencing and assembly Release 2.</title>
        <authorList>
            <person name="Gouzy J."/>
            <person name="Langlade N."/>
            <person name="Munos S."/>
        </authorList>
    </citation>
    <scope>NUCLEOTIDE SEQUENCE</scope>
    <source>
        <tissue evidence="1">Leaves</tissue>
    </source>
</reference>
<dbReference type="Proteomes" id="UP000215914">
    <property type="component" value="Unassembled WGS sequence"/>
</dbReference>
<sequence>MNKKGTKRLPEAERTRLLGQMVCWEKWLNSDSNELSLGLGQTSEELRRRVRGGMRSARIAPPHML</sequence>
<comment type="caution">
    <text evidence="1">The sequence shown here is derived from an EMBL/GenBank/DDBJ whole genome shotgun (WGS) entry which is preliminary data.</text>
</comment>
<proteinExistence type="predicted"/>
<dbReference type="Gramene" id="mRNA:HanXRQr2_Chr04g0177241">
    <property type="protein sequence ID" value="CDS:HanXRQr2_Chr04g0177241.1"/>
    <property type="gene ID" value="HanXRQr2_Chr04g0177241"/>
</dbReference>
<protein>
    <submittedName>
        <fullName evidence="1">Uncharacterized protein</fullName>
    </submittedName>
</protein>
<accession>A0A9K3JAU2</accession>
<name>A0A9K3JAU2_HELAN</name>
<gene>
    <name evidence="1" type="ORF">HanXRQr2_Chr04g0177241</name>
</gene>
<evidence type="ECO:0000313" key="1">
    <source>
        <dbReference type="EMBL" id="KAF5811075.1"/>
    </source>
</evidence>
<reference evidence="1" key="1">
    <citation type="journal article" date="2017" name="Nature">
        <title>The sunflower genome provides insights into oil metabolism, flowering and Asterid evolution.</title>
        <authorList>
            <person name="Badouin H."/>
            <person name="Gouzy J."/>
            <person name="Grassa C.J."/>
            <person name="Murat F."/>
            <person name="Staton S.E."/>
            <person name="Cottret L."/>
            <person name="Lelandais-Briere C."/>
            <person name="Owens G.L."/>
            <person name="Carrere S."/>
            <person name="Mayjonade B."/>
            <person name="Legrand L."/>
            <person name="Gill N."/>
            <person name="Kane N.C."/>
            <person name="Bowers J.E."/>
            <person name="Hubner S."/>
            <person name="Bellec A."/>
            <person name="Berard A."/>
            <person name="Berges H."/>
            <person name="Blanchet N."/>
            <person name="Boniface M.C."/>
            <person name="Brunel D."/>
            <person name="Catrice O."/>
            <person name="Chaidir N."/>
            <person name="Claudel C."/>
            <person name="Donnadieu C."/>
            <person name="Faraut T."/>
            <person name="Fievet G."/>
            <person name="Helmstetter N."/>
            <person name="King M."/>
            <person name="Knapp S.J."/>
            <person name="Lai Z."/>
            <person name="Le Paslier M.C."/>
            <person name="Lippi Y."/>
            <person name="Lorenzon L."/>
            <person name="Mandel J.R."/>
            <person name="Marage G."/>
            <person name="Marchand G."/>
            <person name="Marquand E."/>
            <person name="Bret-Mestries E."/>
            <person name="Morien E."/>
            <person name="Nambeesan S."/>
            <person name="Nguyen T."/>
            <person name="Pegot-Espagnet P."/>
            <person name="Pouilly N."/>
            <person name="Raftis F."/>
            <person name="Sallet E."/>
            <person name="Schiex T."/>
            <person name="Thomas J."/>
            <person name="Vandecasteele C."/>
            <person name="Vares D."/>
            <person name="Vear F."/>
            <person name="Vautrin S."/>
            <person name="Crespi M."/>
            <person name="Mangin B."/>
            <person name="Burke J.M."/>
            <person name="Salse J."/>
            <person name="Munos S."/>
            <person name="Vincourt P."/>
            <person name="Rieseberg L.H."/>
            <person name="Langlade N.B."/>
        </authorList>
    </citation>
    <scope>NUCLEOTIDE SEQUENCE</scope>
    <source>
        <tissue evidence="1">Leaves</tissue>
    </source>
</reference>
<dbReference type="EMBL" id="MNCJ02000319">
    <property type="protein sequence ID" value="KAF5811075.1"/>
    <property type="molecule type" value="Genomic_DNA"/>
</dbReference>
<organism evidence="1 2">
    <name type="scientific">Helianthus annuus</name>
    <name type="common">Common sunflower</name>
    <dbReference type="NCBI Taxonomy" id="4232"/>
    <lineage>
        <taxon>Eukaryota</taxon>
        <taxon>Viridiplantae</taxon>
        <taxon>Streptophyta</taxon>
        <taxon>Embryophyta</taxon>
        <taxon>Tracheophyta</taxon>
        <taxon>Spermatophyta</taxon>
        <taxon>Magnoliopsida</taxon>
        <taxon>eudicotyledons</taxon>
        <taxon>Gunneridae</taxon>
        <taxon>Pentapetalae</taxon>
        <taxon>asterids</taxon>
        <taxon>campanulids</taxon>
        <taxon>Asterales</taxon>
        <taxon>Asteraceae</taxon>
        <taxon>Asteroideae</taxon>
        <taxon>Heliantheae alliance</taxon>
        <taxon>Heliantheae</taxon>
        <taxon>Helianthus</taxon>
    </lineage>
</organism>